<dbReference type="SUPFAM" id="SSF47986">
    <property type="entry name" value="DEATH domain"/>
    <property type="match status" value="1"/>
</dbReference>
<dbReference type="eggNOG" id="KOG1778">
    <property type="taxonomic scope" value="Eukaryota"/>
</dbReference>
<name>A0A1X7THL9_AMPQE</name>
<feature type="compositionally biased region" description="Basic and acidic residues" evidence="1">
    <location>
        <begin position="451"/>
        <end position="469"/>
    </location>
</feature>
<dbReference type="InterPro" id="IPR036388">
    <property type="entry name" value="WH-like_DNA-bd_sf"/>
</dbReference>
<evidence type="ECO:0000259" key="2">
    <source>
        <dbReference type="PROSITE" id="PS50017"/>
    </source>
</evidence>
<protein>
    <recommendedName>
        <fullName evidence="2">Death domain-containing protein</fullName>
    </recommendedName>
</protein>
<feature type="domain" description="Death" evidence="2">
    <location>
        <begin position="1042"/>
        <end position="1114"/>
    </location>
</feature>
<dbReference type="InterPro" id="IPR011029">
    <property type="entry name" value="DEATH-like_dom_sf"/>
</dbReference>
<evidence type="ECO:0000256" key="1">
    <source>
        <dbReference type="SAM" id="MobiDB-lite"/>
    </source>
</evidence>
<feature type="compositionally biased region" description="Low complexity" evidence="1">
    <location>
        <begin position="343"/>
        <end position="355"/>
    </location>
</feature>
<dbReference type="CDD" id="cd01670">
    <property type="entry name" value="Death"/>
    <property type="match status" value="1"/>
</dbReference>
<dbReference type="Gene3D" id="1.10.533.10">
    <property type="entry name" value="Death Domain, Fas"/>
    <property type="match status" value="1"/>
</dbReference>
<sequence length="1114" mass="125950">MIDVSQWRASIGLWNYCQAASSRPANGCHSHSFKAAVDNKSGSTTSGEKTSKLPAALSLIALLLLLFHSLSLLRHICMIPPTGNCYQVQCTTGVTVTDTNYLQSVVLPGGSSSNLIYNDLYLIVCLRMLLLLSGDVELNPGPTTGNPKNILRTHSVKLTDKISHYLYKITTELLAKGLIPQQAVDDVLVMGVTDYTKAMKLMSVLRGQLESSLNPEQYLIDICHVLINQQDHTLTDIATSILHQLGQSIPDNVSSHTVLPSPVDDISITPVESKFYIEDLIRSGTLEQWCKEGVMKLTLTRVLMIGPAGSGKTCAQHLLLNKPPLKQSTYSQTDSQTNTPSATISPPTDPDISSDSKAEIQSFGLTPHSIVFKPVNTDSTPIACKAIRALRIAFAGEETWKEITTDELREKLASSLKEAAENAAQQKQSESLLVVPFLKESEDKQEETPEEHDNPVSKETADCEAPRPGDEFKKIADLLPKAGAQLSEKWVYIVDSGGQPAYQELLPVFTRAATLNVITLDISKGIDEEFEFMYRINGQEFKCDEKMKYSNRKIFNSVVSSASVQKRIDIPFVKHQPKHSMSFVLGTHYDVLIERTNEKDAETKVVEMSDKLMSPTNILPHLECRIISKAYGNSVIHPVDTLQEDLVERTKNSRKILETMSKCTEVTMEIEVPMRCFVFELYLEEKTKNKGFVTKDEVIQSCKEDLYMSENNVEIALKFLHNSTIILYYPEIEPQLVFVNPQKILDVLSHLLALTYVDYPTAQLLATNVTESEMKRLKKAGLFEQVILDKFKKVFSDDFTPGYFINLLRHLHIISKLKSQDQVRDSYFLPSALPAYNNNYDITNVTTKPLYYVWLEQEDEWESKNAVLVPQGIFILFYVHLLEQREYKVEFTRHPKYRDALSLWIYIEGKRCTLYFINNRSNHIEIYFNGPKNYYCPQVRELITTTINKSSDAINVKRNHANAFPCPTEKEHCYCVVDEEYQVANCILCDSNDISEKDETYWCWFGLKPDSGLADIKKDSLLNTTHLHDVRMLLKEGGFSNAEWFDFGLGLGLYYDTLKTIKADYPRDTNGCVRECLVKWLEKADDVNEKGGAKWSTLIKALEDYNQSSTADYI</sequence>
<dbReference type="InterPro" id="IPR000488">
    <property type="entry name" value="Death_dom"/>
</dbReference>
<evidence type="ECO:0000313" key="3">
    <source>
        <dbReference type="EnsemblMetazoa" id="Aqu2.1.14223_001"/>
    </source>
</evidence>
<dbReference type="GO" id="GO:0007165">
    <property type="term" value="P:signal transduction"/>
    <property type="evidence" value="ECO:0007669"/>
    <property type="project" value="InterPro"/>
</dbReference>
<reference evidence="3" key="1">
    <citation type="submission" date="2017-05" db="UniProtKB">
        <authorList>
            <consortium name="EnsemblMetazoa"/>
        </authorList>
    </citation>
    <scope>IDENTIFICATION</scope>
</reference>
<dbReference type="InterPro" id="IPR027417">
    <property type="entry name" value="P-loop_NTPase"/>
</dbReference>
<feature type="region of interest" description="Disordered" evidence="1">
    <location>
        <begin position="441"/>
        <end position="469"/>
    </location>
</feature>
<accession>A0A1X7THL9</accession>
<proteinExistence type="predicted"/>
<dbReference type="EnsemblMetazoa" id="Aqu2.1.14223_001">
    <property type="protein sequence ID" value="Aqu2.1.14223_001"/>
    <property type="gene ID" value="Aqu2.1.14223"/>
</dbReference>
<dbReference type="SUPFAM" id="SSF52540">
    <property type="entry name" value="P-loop containing nucleoside triphosphate hydrolases"/>
    <property type="match status" value="1"/>
</dbReference>
<dbReference type="PROSITE" id="PS50017">
    <property type="entry name" value="DEATH_DOMAIN"/>
    <property type="match status" value="1"/>
</dbReference>
<feature type="region of interest" description="Disordered" evidence="1">
    <location>
        <begin position="326"/>
        <end position="358"/>
    </location>
</feature>
<dbReference type="AlphaFoldDB" id="A0A1X7THL9"/>
<dbReference type="OrthoDB" id="100767at2759"/>
<dbReference type="Gene3D" id="1.10.10.10">
    <property type="entry name" value="Winged helix-like DNA-binding domain superfamily/Winged helix DNA-binding domain"/>
    <property type="match status" value="1"/>
</dbReference>
<feature type="compositionally biased region" description="Polar residues" evidence="1">
    <location>
        <begin position="326"/>
        <end position="342"/>
    </location>
</feature>
<dbReference type="InParanoid" id="A0A1X7THL9"/>
<organism evidence="3">
    <name type="scientific">Amphimedon queenslandica</name>
    <name type="common">Sponge</name>
    <dbReference type="NCBI Taxonomy" id="400682"/>
    <lineage>
        <taxon>Eukaryota</taxon>
        <taxon>Metazoa</taxon>
        <taxon>Porifera</taxon>
        <taxon>Demospongiae</taxon>
        <taxon>Heteroscleromorpha</taxon>
        <taxon>Haplosclerida</taxon>
        <taxon>Niphatidae</taxon>
        <taxon>Amphimedon</taxon>
    </lineage>
</organism>